<accession>A0A9N9NA39</accession>
<feature type="region of interest" description="Disordered" evidence="1">
    <location>
        <begin position="1"/>
        <end position="31"/>
    </location>
</feature>
<dbReference type="Proteomes" id="UP000789759">
    <property type="component" value="Unassembled WGS sequence"/>
</dbReference>
<sequence>MTDEMTDYAQDSDNYTPNKDYNFESTGQNNIDETVYDSDTLTPAVNTLPLSKKS</sequence>
<name>A0A9N9NA39_9GLOM</name>
<protein>
    <submittedName>
        <fullName evidence="2">23297_t:CDS:1</fullName>
    </submittedName>
</protein>
<keyword evidence="3" id="KW-1185">Reference proteome</keyword>
<reference evidence="2" key="1">
    <citation type="submission" date="2021-06" db="EMBL/GenBank/DDBJ databases">
        <authorList>
            <person name="Kallberg Y."/>
            <person name="Tangrot J."/>
            <person name="Rosling A."/>
        </authorList>
    </citation>
    <scope>NUCLEOTIDE SEQUENCE</scope>
    <source>
        <strain evidence="2">FL966</strain>
    </source>
</reference>
<dbReference type="AlphaFoldDB" id="A0A9N9NA39"/>
<dbReference type="EMBL" id="CAJVQA010012387">
    <property type="protein sequence ID" value="CAG8716189.1"/>
    <property type="molecule type" value="Genomic_DNA"/>
</dbReference>
<comment type="caution">
    <text evidence="2">The sequence shown here is derived from an EMBL/GenBank/DDBJ whole genome shotgun (WGS) entry which is preliminary data.</text>
</comment>
<gene>
    <name evidence="2" type="ORF">CPELLU_LOCUS12613</name>
</gene>
<evidence type="ECO:0000256" key="1">
    <source>
        <dbReference type="SAM" id="MobiDB-lite"/>
    </source>
</evidence>
<evidence type="ECO:0000313" key="2">
    <source>
        <dbReference type="EMBL" id="CAG8716189.1"/>
    </source>
</evidence>
<proteinExistence type="predicted"/>
<feature type="compositionally biased region" description="Polar residues" evidence="1">
    <location>
        <begin position="9"/>
        <end position="31"/>
    </location>
</feature>
<organism evidence="2 3">
    <name type="scientific">Cetraspora pellucida</name>
    <dbReference type="NCBI Taxonomy" id="1433469"/>
    <lineage>
        <taxon>Eukaryota</taxon>
        <taxon>Fungi</taxon>
        <taxon>Fungi incertae sedis</taxon>
        <taxon>Mucoromycota</taxon>
        <taxon>Glomeromycotina</taxon>
        <taxon>Glomeromycetes</taxon>
        <taxon>Diversisporales</taxon>
        <taxon>Gigasporaceae</taxon>
        <taxon>Cetraspora</taxon>
    </lineage>
</organism>
<evidence type="ECO:0000313" key="3">
    <source>
        <dbReference type="Proteomes" id="UP000789759"/>
    </source>
</evidence>